<evidence type="ECO:0000313" key="8">
    <source>
        <dbReference type="EMBL" id="VZO34749.1"/>
    </source>
</evidence>
<dbReference type="GO" id="GO:1901605">
    <property type="term" value="P:alpha-amino acid metabolic process"/>
    <property type="evidence" value="ECO:0007669"/>
    <property type="project" value="TreeGrafter"/>
</dbReference>
<dbReference type="Proteomes" id="UP000419743">
    <property type="component" value="Unassembled WGS sequence"/>
</dbReference>
<evidence type="ECO:0000256" key="1">
    <source>
        <dbReference type="ARBA" id="ARBA00001933"/>
    </source>
</evidence>
<evidence type="ECO:0000313" key="9">
    <source>
        <dbReference type="Proteomes" id="UP000419743"/>
    </source>
</evidence>
<accession>A0A7M4DD41</accession>
<dbReference type="InterPro" id="IPR050859">
    <property type="entry name" value="Class-I_PLP-dep_aminotransf"/>
</dbReference>
<gene>
    <name evidence="8" type="primary">lysN</name>
    <name evidence="8" type="ORF">HALOF300_00029</name>
</gene>
<comment type="caution">
    <text evidence="8">The sequence shown here is derived from an EMBL/GenBank/DDBJ whole genome shotgun (WGS) entry which is preliminary data.</text>
</comment>
<dbReference type="InterPro" id="IPR015422">
    <property type="entry name" value="PyrdxlP-dep_Trfase_small"/>
</dbReference>
<dbReference type="Gene3D" id="3.40.640.10">
    <property type="entry name" value="Type I PLP-dependent aspartate aminotransferase-like (Major domain)"/>
    <property type="match status" value="1"/>
</dbReference>
<name>A0A7M4DD41_9MICO</name>
<keyword evidence="4 8" id="KW-0032">Aminotransferase</keyword>
<reference evidence="8 9" key="1">
    <citation type="submission" date="2019-11" db="EMBL/GenBank/DDBJ databases">
        <authorList>
            <person name="Criscuolo A."/>
        </authorList>
    </citation>
    <scope>NUCLEOTIDE SEQUENCE [LARGE SCALE GENOMIC DNA]</scope>
    <source>
        <strain evidence="8">CIP111667</strain>
    </source>
</reference>
<evidence type="ECO:0000256" key="4">
    <source>
        <dbReference type="ARBA" id="ARBA00022576"/>
    </source>
</evidence>
<protein>
    <submittedName>
        <fullName evidence="8">2-aminoadipate transaminase</fullName>
        <ecNumber evidence="8">2.6.1.39</ecNumber>
    </submittedName>
</protein>
<dbReference type="GO" id="GO:0030170">
    <property type="term" value="F:pyridoxal phosphate binding"/>
    <property type="evidence" value="ECO:0007669"/>
    <property type="project" value="InterPro"/>
</dbReference>
<evidence type="ECO:0000256" key="6">
    <source>
        <dbReference type="ARBA" id="ARBA00022898"/>
    </source>
</evidence>
<dbReference type="RefSeq" id="WP_156738635.1">
    <property type="nucleotide sequence ID" value="NZ_CACRYJ010000003.1"/>
</dbReference>
<dbReference type="GO" id="GO:0047536">
    <property type="term" value="F:2-aminoadipate transaminase activity"/>
    <property type="evidence" value="ECO:0007669"/>
    <property type="project" value="UniProtKB-EC"/>
</dbReference>
<keyword evidence="5 8" id="KW-0808">Transferase</keyword>
<dbReference type="Gene3D" id="3.90.1150.10">
    <property type="entry name" value="Aspartate Aminotransferase, domain 1"/>
    <property type="match status" value="1"/>
</dbReference>
<keyword evidence="9" id="KW-1185">Reference proteome</keyword>
<sequence>MNERSQQAPVEPTPTVAAAAAAAFAPAARPAAAAPTDARGNTPARGTRLDPWLGNYADRTHGMKASEIRALFAVANRPEVVSLAGGMPFLAGLPLDNIADLTQRLLTERGAVALQYGSGQGEEALREQILEVMSLEGIQAHSDDVVVTTGSQQALDLVTRIFVDPGDVVVAEAPSYVGALGVFRAYQADVVHVDMDDAGLIPEALEETLARLGAQGRRVKLLYTVPNFHNPAGVTLSLERRPRIVEIAKRHGVLVLEDNPYGLLGFDGDPLPALHSYDPEAVVYLGSFSKTFAPGYRVGWAVAPHAVRERLVLASESAILCPSMMSQLSVSTYLSTCDWRGQVKSFREVYRDRRDAMLAALAEHMPTATWTVPAGGFYTWVTLPAGLDAQAMLPRAVTGLVAYVPGTAFYADGQGQDHMRLSFCYPTPERIQEGVRRLATVVNDEYDLVRMFGTGAATQVVRGTQAPSPNQA</sequence>
<proteinExistence type="inferred from homology"/>
<dbReference type="PANTHER" id="PTHR42790">
    <property type="entry name" value="AMINOTRANSFERASE"/>
    <property type="match status" value="1"/>
</dbReference>
<evidence type="ECO:0000256" key="2">
    <source>
        <dbReference type="ARBA" id="ARBA00007441"/>
    </source>
</evidence>
<dbReference type="InterPro" id="IPR004839">
    <property type="entry name" value="Aminotransferase_I/II_large"/>
</dbReference>
<dbReference type="Pfam" id="PF00155">
    <property type="entry name" value="Aminotran_1_2"/>
    <property type="match status" value="1"/>
</dbReference>
<dbReference type="AlphaFoldDB" id="A0A7M4DD41"/>
<dbReference type="EMBL" id="CACRYJ010000003">
    <property type="protein sequence ID" value="VZO34749.1"/>
    <property type="molecule type" value="Genomic_DNA"/>
</dbReference>
<evidence type="ECO:0000256" key="5">
    <source>
        <dbReference type="ARBA" id="ARBA00022679"/>
    </source>
</evidence>
<evidence type="ECO:0000259" key="7">
    <source>
        <dbReference type="Pfam" id="PF00155"/>
    </source>
</evidence>
<dbReference type="PANTHER" id="PTHR42790:SF19">
    <property type="entry name" value="KYNURENINE_ALPHA-AMINOADIPATE AMINOTRANSFERASE, MITOCHONDRIAL"/>
    <property type="match status" value="1"/>
</dbReference>
<dbReference type="EC" id="2.6.1.39" evidence="8"/>
<dbReference type="CDD" id="cd00609">
    <property type="entry name" value="AAT_like"/>
    <property type="match status" value="1"/>
</dbReference>
<dbReference type="FunFam" id="3.40.640.10:FF:000053">
    <property type="entry name" value="Aminotransferase, class I"/>
    <property type="match status" value="1"/>
</dbReference>
<keyword evidence="6" id="KW-0663">Pyridoxal phosphate</keyword>
<dbReference type="SUPFAM" id="SSF53383">
    <property type="entry name" value="PLP-dependent transferases"/>
    <property type="match status" value="1"/>
</dbReference>
<feature type="domain" description="Aminotransferase class I/classII large" evidence="7">
    <location>
        <begin position="87"/>
        <end position="438"/>
    </location>
</feature>
<comment type="similarity">
    <text evidence="2">Belongs to the class-I pyridoxal-phosphate-dependent aminotransferase family.</text>
</comment>
<evidence type="ECO:0000256" key="3">
    <source>
        <dbReference type="ARBA" id="ARBA00011738"/>
    </source>
</evidence>
<comment type="cofactor">
    <cofactor evidence="1">
        <name>pyridoxal 5'-phosphate</name>
        <dbReference type="ChEBI" id="CHEBI:597326"/>
    </cofactor>
</comment>
<comment type="subunit">
    <text evidence="3">Homodimer.</text>
</comment>
<dbReference type="InterPro" id="IPR015424">
    <property type="entry name" value="PyrdxlP-dep_Trfase"/>
</dbReference>
<organism evidence="8 9">
    <name type="scientific">Occultella aeris</name>
    <dbReference type="NCBI Taxonomy" id="2761496"/>
    <lineage>
        <taxon>Bacteria</taxon>
        <taxon>Bacillati</taxon>
        <taxon>Actinomycetota</taxon>
        <taxon>Actinomycetes</taxon>
        <taxon>Micrococcales</taxon>
        <taxon>Ruaniaceae</taxon>
        <taxon>Occultella</taxon>
    </lineage>
</organism>
<dbReference type="InterPro" id="IPR015421">
    <property type="entry name" value="PyrdxlP-dep_Trfase_major"/>
</dbReference>